<keyword evidence="11" id="KW-0687">Ribonucleoprotein</keyword>
<dbReference type="Pfam" id="PF00104">
    <property type="entry name" value="Hormone_recep"/>
    <property type="match status" value="1"/>
</dbReference>
<dbReference type="KEGG" id="bfo:118423011"/>
<evidence type="ECO:0000256" key="14">
    <source>
        <dbReference type="SAM" id="MobiDB-lite"/>
    </source>
</evidence>
<proteinExistence type="inferred from homology"/>
<gene>
    <name evidence="18" type="primary">LOC118423011</name>
</gene>
<comment type="similarity">
    <text evidence="2">Belongs to the mitochondrion-specific ribosomal protein mS31 family.</text>
</comment>
<dbReference type="OrthoDB" id="6161632at2759"/>
<evidence type="ECO:0000256" key="10">
    <source>
        <dbReference type="ARBA" id="ARBA00023242"/>
    </source>
</evidence>
<dbReference type="PRINTS" id="PR00398">
    <property type="entry name" value="STRDHORMONER"/>
</dbReference>
<evidence type="ECO:0000256" key="6">
    <source>
        <dbReference type="ARBA" id="ARBA00023015"/>
    </source>
</evidence>
<dbReference type="Gene3D" id="1.10.565.10">
    <property type="entry name" value="Retinoid X Receptor"/>
    <property type="match status" value="1"/>
</dbReference>
<accession>A0A9J7LR39</accession>
<evidence type="ECO:0000256" key="8">
    <source>
        <dbReference type="ARBA" id="ARBA00023163"/>
    </source>
</evidence>
<dbReference type="GO" id="GO:0003735">
    <property type="term" value="F:structural constituent of ribosome"/>
    <property type="evidence" value="ECO:0007669"/>
    <property type="project" value="InterPro"/>
</dbReference>
<dbReference type="GO" id="GO:0005763">
    <property type="term" value="C:mitochondrial small ribosomal subunit"/>
    <property type="evidence" value="ECO:0007669"/>
    <property type="project" value="InterPro"/>
</dbReference>
<evidence type="ECO:0000256" key="1">
    <source>
        <dbReference type="ARBA" id="ARBA00004173"/>
    </source>
</evidence>
<evidence type="ECO:0000256" key="13">
    <source>
        <dbReference type="ARBA" id="ARBA00035363"/>
    </source>
</evidence>
<evidence type="ECO:0000256" key="5">
    <source>
        <dbReference type="ARBA" id="ARBA00022980"/>
    </source>
</evidence>
<name>A0A9J7LR39_BRAFL</name>
<keyword evidence="4" id="KW-0809">Transit peptide</keyword>
<evidence type="ECO:0000313" key="18">
    <source>
        <dbReference type="RefSeq" id="XP_035686798.1"/>
    </source>
</evidence>
<dbReference type="PROSITE" id="PS50802">
    <property type="entry name" value="OTU"/>
    <property type="match status" value="1"/>
</dbReference>
<evidence type="ECO:0000256" key="11">
    <source>
        <dbReference type="ARBA" id="ARBA00023274"/>
    </source>
</evidence>
<keyword evidence="5" id="KW-0689">Ribosomal protein</keyword>
<feature type="region of interest" description="Disordered" evidence="14">
    <location>
        <begin position="35"/>
        <end position="62"/>
    </location>
</feature>
<keyword evidence="3" id="KW-0788">Thiol protease</keyword>
<evidence type="ECO:0000256" key="4">
    <source>
        <dbReference type="ARBA" id="ARBA00022946"/>
    </source>
</evidence>
<dbReference type="InterPro" id="IPR026299">
    <property type="entry name" value="MRP-S31"/>
</dbReference>
<dbReference type="CDD" id="cd22744">
    <property type="entry name" value="OTU"/>
    <property type="match status" value="1"/>
</dbReference>
<keyword evidence="7" id="KW-0496">Mitochondrion</keyword>
<dbReference type="FunFam" id="3.90.70.80:FF:000027">
    <property type="entry name" value="Predicted protein"/>
    <property type="match status" value="1"/>
</dbReference>
<keyword evidence="8" id="KW-0804">Transcription</keyword>
<evidence type="ECO:0000256" key="7">
    <source>
        <dbReference type="ARBA" id="ARBA00023128"/>
    </source>
</evidence>
<dbReference type="GeneID" id="118423011"/>
<keyword evidence="9" id="KW-0675">Receptor</keyword>
<dbReference type="Pfam" id="PF02338">
    <property type="entry name" value="OTU"/>
    <property type="match status" value="1"/>
</dbReference>
<evidence type="ECO:0000256" key="12">
    <source>
        <dbReference type="ARBA" id="ARBA00035133"/>
    </source>
</evidence>
<feature type="domain" description="NR LBD" evidence="16">
    <location>
        <begin position="1"/>
        <end position="395"/>
    </location>
</feature>
<dbReference type="RefSeq" id="XP_035686798.1">
    <property type="nucleotide sequence ID" value="XM_035830905.1"/>
</dbReference>
<keyword evidence="6" id="KW-0805">Transcription regulation</keyword>
<dbReference type="SUPFAM" id="SSF48508">
    <property type="entry name" value="Nuclear receptor ligand-binding domain"/>
    <property type="match status" value="1"/>
</dbReference>
<evidence type="ECO:0000256" key="3">
    <source>
        <dbReference type="ARBA" id="ARBA00022807"/>
    </source>
</evidence>
<protein>
    <recommendedName>
        <fullName evidence="12">Small ribosomal subunit protein mS31</fullName>
    </recommendedName>
    <alternativeName>
        <fullName evidence="13">28S ribosomal protein S31, mitochondrial</fullName>
    </alternativeName>
</protein>
<dbReference type="GO" id="GO:0008234">
    <property type="term" value="F:cysteine-type peptidase activity"/>
    <property type="evidence" value="ECO:0007669"/>
    <property type="project" value="UniProtKB-KW"/>
</dbReference>
<keyword evidence="3" id="KW-0378">Hydrolase</keyword>
<dbReference type="PANTHER" id="PTHR13231">
    <property type="entry name" value="MITOCHONDRIAL RIBOSOMAL PROTEIN S31"/>
    <property type="match status" value="1"/>
</dbReference>
<dbReference type="Gene3D" id="3.90.70.80">
    <property type="match status" value="1"/>
</dbReference>
<keyword evidence="10" id="KW-0539">Nucleus</keyword>
<dbReference type="PROSITE" id="PS51843">
    <property type="entry name" value="NR_LBD"/>
    <property type="match status" value="1"/>
</dbReference>
<dbReference type="PANTHER" id="PTHR13231:SF3">
    <property type="entry name" value="SMALL RIBOSOMAL SUBUNIT PROTEIN MS31"/>
    <property type="match status" value="1"/>
</dbReference>
<evidence type="ECO:0000256" key="2">
    <source>
        <dbReference type="ARBA" id="ARBA00011057"/>
    </source>
</evidence>
<reference evidence="17" key="1">
    <citation type="journal article" date="2020" name="Nat. Ecol. Evol.">
        <title>Deeply conserved synteny resolves early events in vertebrate evolution.</title>
        <authorList>
            <person name="Simakov O."/>
            <person name="Marletaz F."/>
            <person name="Yue J.X."/>
            <person name="O'Connell B."/>
            <person name="Jenkins J."/>
            <person name="Brandt A."/>
            <person name="Calef R."/>
            <person name="Tung C.H."/>
            <person name="Huang T.K."/>
            <person name="Schmutz J."/>
            <person name="Satoh N."/>
            <person name="Yu J.K."/>
            <person name="Putnam N.H."/>
            <person name="Green R.E."/>
            <person name="Rokhsar D.S."/>
        </authorList>
    </citation>
    <scope>NUCLEOTIDE SEQUENCE [LARGE SCALE GENOMIC DNA]</scope>
    <source>
        <strain evidence="17">S238N-H82</strain>
    </source>
</reference>
<dbReference type="Proteomes" id="UP000001554">
    <property type="component" value="Chromosome 9"/>
</dbReference>
<evidence type="ECO:0000259" key="15">
    <source>
        <dbReference type="PROSITE" id="PS50802"/>
    </source>
</evidence>
<dbReference type="InterPro" id="IPR001723">
    <property type="entry name" value="Nuclear_hrmn_rcpt"/>
</dbReference>
<evidence type="ECO:0000313" key="17">
    <source>
        <dbReference type="Proteomes" id="UP000001554"/>
    </source>
</evidence>
<evidence type="ECO:0000259" key="16">
    <source>
        <dbReference type="PROSITE" id="PS51843"/>
    </source>
</evidence>
<feature type="domain" description="OTU" evidence="15">
    <location>
        <begin position="99"/>
        <end position="236"/>
    </location>
</feature>
<dbReference type="InterPro" id="IPR035500">
    <property type="entry name" value="NHR-like_dom_sf"/>
</dbReference>
<comment type="subcellular location">
    <subcellularLocation>
        <location evidence="1">Mitochondrion</location>
    </subcellularLocation>
</comment>
<dbReference type="InterPro" id="IPR038765">
    <property type="entry name" value="Papain-like_cys_pep_sf"/>
</dbReference>
<dbReference type="InterPro" id="IPR000536">
    <property type="entry name" value="Nucl_hrmn_rcpt_lig-bd"/>
</dbReference>
<dbReference type="AlphaFoldDB" id="A0A9J7LR39"/>
<reference evidence="18" key="2">
    <citation type="submission" date="2025-08" db="UniProtKB">
        <authorList>
            <consortium name="RefSeq"/>
        </authorList>
    </citation>
    <scope>IDENTIFICATION</scope>
    <source>
        <strain evidence="18">S238N-H82</strain>
        <tissue evidence="18">Testes</tissue>
    </source>
</reference>
<keyword evidence="17" id="KW-1185">Reference proteome</keyword>
<keyword evidence="3" id="KW-0645">Protease</keyword>
<evidence type="ECO:0000256" key="9">
    <source>
        <dbReference type="ARBA" id="ARBA00023170"/>
    </source>
</evidence>
<dbReference type="InterPro" id="IPR003323">
    <property type="entry name" value="OTU_dom"/>
</dbReference>
<organism evidence="17 18">
    <name type="scientific">Branchiostoma floridae</name>
    <name type="common">Florida lancelet</name>
    <name type="synonym">Amphioxus</name>
    <dbReference type="NCBI Taxonomy" id="7739"/>
    <lineage>
        <taxon>Eukaryota</taxon>
        <taxon>Metazoa</taxon>
        <taxon>Chordata</taxon>
        <taxon>Cephalochordata</taxon>
        <taxon>Leptocardii</taxon>
        <taxon>Amphioxiformes</taxon>
        <taxon>Branchiostomatidae</taxon>
        <taxon>Branchiostoma</taxon>
    </lineage>
</organism>
<dbReference type="SUPFAM" id="SSF54001">
    <property type="entry name" value="Cysteine proteinases"/>
    <property type="match status" value="1"/>
</dbReference>
<sequence>MAQGDDIFCECRFERKVRKRARKLNASLRKCFGRQSKVAGSDEPSVPAAEKNEDALSVQSVSGSEISDVSTLRLTDSTSSSSTSSVESTTDLPVSLPKFEIDPVPRDGNCFFEAVARQLGRGDPSIAITAQQLREDLVRYIRAHSEMFAKAVPGGFWEFIHELNNMSRRGHWNSDVADILPIALKDYTSRMVVLITWNREMPYIVLRPQGEEAGTPLYLAYYNSPECKHYDAVKFVGAVQHERGPRNSTIRKQLAQYMKDTSRCVPPDQTSADRLQTFLQQVQMLQETLHKFHQLQVDAVEYACLKGIVLFKTDVQSLRDPGTVAVLQDQTHGQLSFSHHIEMHKPGQPFRFGKLLLLLSSLREDNGLQINPHRDFYQRKVFYTDGTSDRAPGNTLPGGSTQVRDLWYRIGRKA</sequence>